<accession>A0ABT8ZRY1</accession>
<name>A0ABT8ZRY1_9SPHN</name>
<dbReference type="SUPFAM" id="SSF48452">
    <property type="entry name" value="TPR-like"/>
    <property type="match status" value="1"/>
</dbReference>
<dbReference type="RefSeq" id="WP_304537603.1">
    <property type="nucleotide sequence ID" value="NZ_JAUQOM010000021.1"/>
</dbReference>
<dbReference type="Gene3D" id="1.25.40.10">
    <property type="entry name" value="Tetratricopeptide repeat domain"/>
    <property type="match status" value="1"/>
</dbReference>
<dbReference type="Proteomes" id="UP001176471">
    <property type="component" value="Unassembled WGS sequence"/>
</dbReference>
<protein>
    <submittedName>
        <fullName evidence="2">Tetratricopeptide repeat protein</fullName>
    </submittedName>
</protein>
<evidence type="ECO:0000313" key="3">
    <source>
        <dbReference type="Proteomes" id="UP001176471"/>
    </source>
</evidence>
<sequence>MSRFSTLCLCLLLPVMATGGTAHASNNPQMDAQVMRINNEWARIKYQVRDKGDQYAQLDKLAQQAAAVVAKYPGRAEPLLWQGIVTSEEAAQASVFRQLGLASSARDILEKARAIDPRAANGGVAMSLGVLYYKVPGFPLGFGSAGKAQSYLKAALAQDPDGLDANFFYADYLMSKGDDASARAYLARALKAAPDANRPIWDAGRRAEARAMLGKLDRQARR</sequence>
<reference evidence="2" key="1">
    <citation type="submission" date="2023-07" db="EMBL/GenBank/DDBJ databases">
        <title>Bacterial whole genome sequence for Sphingobium sp. HBC34.</title>
        <authorList>
            <person name="Le V."/>
            <person name="Ko S.-R."/>
            <person name="Ahn C.-Y."/>
            <person name="Oh H.-M."/>
        </authorList>
    </citation>
    <scope>NUCLEOTIDE SEQUENCE</scope>
    <source>
        <strain evidence="2">HBC34</strain>
    </source>
</reference>
<feature type="chain" id="PRO_5046509581" evidence="1">
    <location>
        <begin position="25"/>
        <end position="222"/>
    </location>
</feature>
<comment type="caution">
    <text evidence="2">The sequence shown here is derived from an EMBL/GenBank/DDBJ whole genome shotgun (WGS) entry which is preliminary data.</text>
</comment>
<evidence type="ECO:0000313" key="2">
    <source>
        <dbReference type="EMBL" id="MDO7837304.1"/>
    </source>
</evidence>
<dbReference type="EMBL" id="JAUQOM010000021">
    <property type="protein sequence ID" value="MDO7837304.1"/>
    <property type="molecule type" value="Genomic_DNA"/>
</dbReference>
<keyword evidence="3" id="KW-1185">Reference proteome</keyword>
<keyword evidence="1" id="KW-0732">Signal</keyword>
<proteinExistence type="predicted"/>
<dbReference type="Pfam" id="PF14559">
    <property type="entry name" value="TPR_19"/>
    <property type="match status" value="1"/>
</dbReference>
<feature type="signal peptide" evidence="1">
    <location>
        <begin position="1"/>
        <end position="24"/>
    </location>
</feature>
<gene>
    <name evidence="2" type="ORF">Q4610_19850</name>
</gene>
<organism evidence="2 3">
    <name type="scientific">Sphingobium cyanobacteriorum</name>
    <dbReference type="NCBI Taxonomy" id="3063954"/>
    <lineage>
        <taxon>Bacteria</taxon>
        <taxon>Pseudomonadati</taxon>
        <taxon>Pseudomonadota</taxon>
        <taxon>Alphaproteobacteria</taxon>
        <taxon>Sphingomonadales</taxon>
        <taxon>Sphingomonadaceae</taxon>
        <taxon>Sphingobium</taxon>
    </lineage>
</organism>
<dbReference type="InterPro" id="IPR011990">
    <property type="entry name" value="TPR-like_helical_dom_sf"/>
</dbReference>
<evidence type="ECO:0000256" key="1">
    <source>
        <dbReference type="SAM" id="SignalP"/>
    </source>
</evidence>